<organism evidence="2 3">
    <name type="scientific">Saprolegnia diclina (strain VS20)</name>
    <dbReference type="NCBI Taxonomy" id="1156394"/>
    <lineage>
        <taxon>Eukaryota</taxon>
        <taxon>Sar</taxon>
        <taxon>Stramenopiles</taxon>
        <taxon>Oomycota</taxon>
        <taxon>Saprolegniomycetes</taxon>
        <taxon>Saprolegniales</taxon>
        <taxon>Saprolegniaceae</taxon>
        <taxon>Saprolegnia</taxon>
    </lineage>
</organism>
<dbReference type="OrthoDB" id="68825at2759"/>
<keyword evidence="1" id="KW-0732">Signal</keyword>
<name>T0Q8Q3_SAPDV</name>
<dbReference type="EMBL" id="JH767171">
    <property type="protein sequence ID" value="EQC31006.1"/>
    <property type="molecule type" value="Genomic_DNA"/>
</dbReference>
<dbReference type="Proteomes" id="UP000030762">
    <property type="component" value="Unassembled WGS sequence"/>
</dbReference>
<dbReference type="InParanoid" id="T0Q8Q3"/>
<evidence type="ECO:0000313" key="2">
    <source>
        <dbReference type="EMBL" id="EQC31006.1"/>
    </source>
</evidence>
<evidence type="ECO:0000256" key="1">
    <source>
        <dbReference type="SAM" id="SignalP"/>
    </source>
</evidence>
<evidence type="ECO:0008006" key="4">
    <source>
        <dbReference type="Google" id="ProtNLM"/>
    </source>
</evidence>
<sequence length="282" mass="29346">MMRSLCLVVAALAASVAATQPPPVLPNELSTVISSFKPIISSMADTALPATLGNCVNGNPPAPCQEIGNLFAVKTSYYNVTARWVSGLNTIQVNQLNLSVGENGSMHLDASVSFAKLPVSLLVDGCIPEFGCKTFIDNSNTCCGGPITVKLGIDANCSETYPYIQNMSVSSASILPSLNIMMTLLGRQFKIFDATRLAQNGIINGVTQVLQDPATSGPINKQIKNLYGGQIFCTKASQEAYLLALEEAKTKASTGAKPSAASAPSMAFGAVTLAMAAMAASV</sequence>
<protein>
    <recommendedName>
        <fullName evidence="4">Secreted protein</fullName>
    </recommendedName>
</protein>
<accession>T0Q8Q3</accession>
<gene>
    <name evidence="2" type="ORF">SDRG_11193</name>
</gene>
<dbReference type="AlphaFoldDB" id="T0Q8Q3"/>
<dbReference type="GeneID" id="19951920"/>
<feature type="signal peptide" evidence="1">
    <location>
        <begin position="1"/>
        <end position="18"/>
    </location>
</feature>
<reference evidence="2 3" key="1">
    <citation type="submission" date="2012-04" db="EMBL/GenBank/DDBJ databases">
        <title>The Genome Sequence of Saprolegnia declina VS20.</title>
        <authorList>
            <consortium name="The Broad Institute Genome Sequencing Platform"/>
            <person name="Russ C."/>
            <person name="Nusbaum C."/>
            <person name="Tyler B."/>
            <person name="van West P."/>
            <person name="Dieguez-Uribeondo J."/>
            <person name="de Bruijn I."/>
            <person name="Tripathy S."/>
            <person name="Jiang R."/>
            <person name="Young S.K."/>
            <person name="Zeng Q."/>
            <person name="Gargeya S."/>
            <person name="Fitzgerald M."/>
            <person name="Haas B."/>
            <person name="Abouelleil A."/>
            <person name="Alvarado L."/>
            <person name="Arachchi H.M."/>
            <person name="Berlin A."/>
            <person name="Chapman S.B."/>
            <person name="Goldberg J."/>
            <person name="Griggs A."/>
            <person name="Gujja S."/>
            <person name="Hansen M."/>
            <person name="Howarth C."/>
            <person name="Imamovic A."/>
            <person name="Larimer J."/>
            <person name="McCowen C."/>
            <person name="Montmayeur A."/>
            <person name="Murphy C."/>
            <person name="Neiman D."/>
            <person name="Pearson M."/>
            <person name="Priest M."/>
            <person name="Roberts A."/>
            <person name="Saif S."/>
            <person name="Shea T."/>
            <person name="Sisk P."/>
            <person name="Sykes S."/>
            <person name="Wortman J."/>
            <person name="Nusbaum C."/>
            <person name="Birren B."/>
        </authorList>
    </citation>
    <scope>NUCLEOTIDE SEQUENCE [LARGE SCALE GENOMIC DNA]</scope>
    <source>
        <strain evidence="2 3">VS20</strain>
    </source>
</reference>
<feature type="chain" id="PRO_5004583065" description="Secreted protein" evidence="1">
    <location>
        <begin position="19"/>
        <end position="282"/>
    </location>
</feature>
<dbReference type="OMA" id="IPEFGCK"/>
<proteinExistence type="predicted"/>
<keyword evidence="3" id="KW-1185">Reference proteome</keyword>
<dbReference type="VEuPathDB" id="FungiDB:SDRG_11193"/>
<dbReference type="RefSeq" id="XP_008615445.1">
    <property type="nucleotide sequence ID" value="XM_008617223.1"/>
</dbReference>
<evidence type="ECO:0000313" key="3">
    <source>
        <dbReference type="Proteomes" id="UP000030762"/>
    </source>
</evidence>